<evidence type="ECO:0000256" key="6">
    <source>
        <dbReference type="ARBA" id="ARBA00022737"/>
    </source>
</evidence>
<dbReference type="GO" id="GO:0016567">
    <property type="term" value="P:protein ubiquitination"/>
    <property type="evidence" value="ECO:0007669"/>
    <property type="project" value="InterPro"/>
</dbReference>
<dbReference type="GO" id="GO:0008270">
    <property type="term" value="F:zinc ion binding"/>
    <property type="evidence" value="ECO:0007669"/>
    <property type="project" value="UniProtKB-KW"/>
</dbReference>
<dbReference type="EMBL" id="RWGY01000051">
    <property type="protein sequence ID" value="TVU05685.1"/>
    <property type="molecule type" value="Genomic_DNA"/>
</dbReference>
<dbReference type="Gene3D" id="1.20.120.1750">
    <property type="match status" value="1"/>
</dbReference>
<accession>A0A5J9T2Y0</accession>
<dbReference type="InterPro" id="IPR044066">
    <property type="entry name" value="TRIAD_supradom"/>
</dbReference>
<dbReference type="PANTHER" id="PTHR11685">
    <property type="entry name" value="RBR FAMILY RING FINGER AND IBR DOMAIN-CONTAINING"/>
    <property type="match status" value="1"/>
</dbReference>
<dbReference type="InterPro" id="IPR013083">
    <property type="entry name" value="Znf_RING/FYVE/PHD"/>
</dbReference>
<dbReference type="Pfam" id="PF01485">
    <property type="entry name" value="IBR"/>
    <property type="match status" value="1"/>
</dbReference>
<name>A0A5J9T2Y0_9POAL</name>
<dbReference type="InterPro" id="IPR002867">
    <property type="entry name" value="IBR_dom"/>
</dbReference>
<evidence type="ECO:0000256" key="8">
    <source>
        <dbReference type="ARBA" id="ARBA00022786"/>
    </source>
</evidence>
<comment type="catalytic activity">
    <reaction evidence="1">
        <text>[E2 ubiquitin-conjugating enzyme]-S-ubiquitinyl-L-cysteine + [acceptor protein]-L-lysine = [E2 ubiquitin-conjugating enzyme]-L-cysteine + [acceptor protein]-N(6)-ubiquitinyl-L-lysine.</text>
        <dbReference type="EC" id="2.3.2.31"/>
    </reaction>
</comment>
<dbReference type="Gene3D" id="3.30.40.10">
    <property type="entry name" value="Zinc/RING finger domain, C3HC4 (zinc finger)"/>
    <property type="match status" value="1"/>
</dbReference>
<dbReference type="AlphaFoldDB" id="A0A5J9T2Y0"/>
<organism evidence="11 12">
    <name type="scientific">Eragrostis curvula</name>
    <name type="common">weeping love grass</name>
    <dbReference type="NCBI Taxonomy" id="38414"/>
    <lineage>
        <taxon>Eukaryota</taxon>
        <taxon>Viridiplantae</taxon>
        <taxon>Streptophyta</taxon>
        <taxon>Embryophyta</taxon>
        <taxon>Tracheophyta</taxon>
        <taxon>Spermatophyta</taxon>
        <taxon>Magnoliopsida</taxon>
        <taxon>Liliopsida</taxon>
        <taxon>Poales</taxon>
        <taxon>Poaceae</taxon>
        <taxon>PACMAD clade</taxon>
        <taxon>Chloridoideae</taxon>
        <taxon>Eragrostideae</taxon>
        <taxon>Eragrostidinae</taxon>
        <taxon>Eragrostis</taxon>
    </lineage>
</organism>
<keyword evidence="12" id="KW-1185">Reference proteome</keyword>
<protein>
    <recommendedName>
        <fullName evidence="3">RBR-type E3 ubiquitin transferase</fullName>
        <ecNumber evidence="3">2.3.2.31</ecNumber>
    </recommendedName>
</protein>
<evidence type="ECO:0000256" key="1">
    <source>
        <dbReference type="ARBA" id="ARBA00001798"/>
    </source>
</evidence>
<evidence type="ECO:0000259" key="10">
    <source>
        <dbReference type="PROSITE" id="PS51873"/>
    </source>
</evidence>
<dbReference type="EC" id="2.3.2.31" evidence="3"/>
<keyword evidence="9" id="KW-0862">Zinc</keyword>
<gene>
    <name evidence="11" type="ORF">EJB05_48859</name>
</gene>
<evidence type="ECO:0000256" key="3">
    <source>
        <dbReference type="ARBA" id="ARBA00012251"/>
    </source>
</evidence>
<keyword evidence="8" id="KW-0833">Ubl conjugation pathway</keyword>
<sequence length="437" mass="48238">MDVDDDSSSSDGESYVDGDSTAHDQLFRRKVQVVAKNVVLTEQEIRRRLRREAAATAEVLSVPDWALALLGHYRWNPLRLHEDWFSERQGRIRDAVGLGGDKPAAEMASAGCAHRYCHACWRGYVAAAVDDDDGGRRCLALRCPDASCSRAVLRGMVERFFPAGDGRDAYYIDDGPGGAADQADLACRCGHGFCWRCGGAPHRPASCAAAAAWAREGDAASADWVTLHTKPCPRCRRPAERVGGGCRIVTCAAPCFAMFCWRCLGRDAGVNWSAHDFCVEDVDDEKDTEEERRRARRELDAFLHYQDLWMANLRAQRDAEREASRLLRNDEKLLPPRARGVAEKERVDLVAEAWAQHGETDAVLERLQQAAQETAAEDLEDKFVIAADRGKLAQLIAVARRCVDNFAKAVQEEGEGVVTDDPPGITTIDKGVLSLQL</sequence>
<evidence type="ECO:0000256" key="2">
    <source>
        <dbReference type="ARBA" id="ARBA00001947"/>
    </source>
</evidence>
<dbReference type="Proteomes" id="UP000324897">
    <property type="component" value="Unassembled WGS sequence"/>
</dbReference>
<evidence type="ECO:0000256" key="7">
    <source>
        <dbReference type="ARBA" id="ARBA00022771"/>
    </source>
</evidence>
<dbReference type="OrthoDB" id="695325at2759"/>
<keyword evidence="5" id="KW-0479">Metal-binding</keyword>
<dbReference type="GO" id="GO:0061630">
    <property type="term" value="F:ubiquitin protein ligase activity"/>
    <property type="evidence" value="ECO:0007669"/>
    <property type="project" value="UniProtKB-EC"/>
</dbReference>
<dbReference type="SUPFAM" id="SSF57850">
    <property type="entry name" value="RING/U-box"/>
    <property type="match status" value="2"/>
</dbReference>
<proteinExistence type="predicted"/>
<evidence type="ECO:0000256" key="4">
    <source>
        <dbReference type="ARBA" id="ARBA00022679"/>
    </source>
</evidence>
<feature type="domain" description="RING-type" evidence="10">
    <location>
        <begin position="90"/>
        <end position="282"/>
    </location>
</feature>
<feature type="non-terminal residue" evidence="11">
    <location>
        <position position="1"/>
    </location>
</feature>
<evidence type="ECO:0000313" key="11">
    <source>
        <dbReference type="EMBL" id="TVU05685.1"/>
    </source>
</evidence>
<comment type="cofactor">
    <cofactor evidence="2">
        <name>Zn(2+)</name>
        <dbReference type="ChEBI" id="CHEBI:29105"/>
    </cofactor>
</comment>
<keyword evidence="7" id="KW-0863">Zinc-finger</keyword>
<dbReference type="PROSITE" id="PS51873">
    <property type="entry name" value="TRIAD"/>
    <property type="match status" value="1"/>
</dbReference>
<evidence type="ECO:0000256" key="5">
    <source>
        <dbReference type="ARBA" id="ARBA00022723"/>
    </source>
</evidence>
<evidence type="ECO:0000313" key="12">
    <source>
        <dbReference type="Proteomes" id="UP000324897"/>
    </source>
</evidence>
<keyword evidence="6" id="KW-0677">Repeat</keyword>
<dbReference type="InterPro" id="IPR031127">
    <property type="entry name" value="E3_UB_ligase_RBR"/>
</dbReference>
<keyword evidence="4" id="KW-0808">Transferase</keyword>
<reference evidence="11 12" key="1">
    <citation type="journal article" date="2019" name="Sci. Rep.">
        <title>A high-quality genome of Eragrostis curvula grass provides insights into Poaceae evolution and supports new strategies to enhance forage quality.</title>
        <authorList>
            <person name="Carballo J."/>
            <person name="Santos B.A.C.M."/>
            <person name="Zappacosta D."/>
            <person name="Garbus I."/>
            <person name="Selva J.P."/>
            <person name="Gallo C.A."/>
            <person name="Diaz A."/>
            <person name="Albertini E."/>
            <person name="Caccamo M."/>
            <person name="Echenique V."/>
        </authorList>
    </citation>
    <scope>NUCLEOTIDE SEQUENCE [LARGE SCALE GENOMIC DNA]</scope>
    <source>
        <strain evidence="12">cv. Victoria</strain>
        <tissue evidence="11">Leaf</tissue>
    </source>
</reference>
<comment type="caution">
    <text evidence="11">The sequence shown here is derived from an EMBL/GenBank/DDBJ whole genome shotgun (WGS) entry which is preliminary data.</text>
</comment>
<dbReference type="Gramene" id="TVU05685">
    <property type="protein sequence ID" value="TVU05685"/>
    <property type="gene ID" value="EJB05_48859"/>
</dbReference>
<evidence type="ECO:0000256" key="9">
    <source>
        <dbReference type="ARBA" id="ARBA00022833"/>
    </source>
</evidence>